<comment type="caution">
    <text evidence="3">The sequence shown here is derived from an EMBL/GenBank/DDBJ whole genome shotgun (WGS) entry which is preliminary data.</text>
</comment>
<dbReference type="AlphaFoldDB" id="A0A835CSS1"/>
<reference evidence="3 4" key="1">
    <citation type="submission" date="2020-08" db="EMBL/GenBank/DDBJ databases">
        <title>Aphidius gifuensis genome sequencing and assembly.</title>
        <authorList>
            <person name="Du Z."/>
        </authorList>
    </citation>
    <scope>NUCLEOTIDE SEQUENCE [LARGE SCALE GENOMIC DNA]</scope>
    <source>
        <strain evidence="3">YNYX2018</strain>
        <tissue evidence="3">Adults</tissue>
    </source>
</reference>
<dbReference type="PROSITE" id="PS50017">
    <property type="entry name" value="DEATH_DOMAIN"/>
    <property type="match status" value="1"/>
</dbReference>
<dbReference type="OrthoDB" id="100767at2759"/>
<dbReference type="Gene3D" id="1.10.533.10">
    <property type="entry name" value="Death Domain, Fas"/>
    <property type="match status" value="2"/>
</dbReference>
<dbReference type="Pfam" id="PF00531">
    <property type="entry name" value="Death"/>
    <property type="match status" value="1"/>
</dbReference>
<protein>
    <recommendedName>
        <fullName evidence="2">Death domain-containing protein</fullName>
    </recommendedName>
</protein>
<sequence length="383" mass="44270">MDKQLETRYRCINRYNNLRDNFLKIASLHVTDDKLNELKLFYDKIINSKRETDRINDVIGLLKILERRAVLSFKSIEPIKYISDEFIKDPCLNQQIQNYLQDLSINETANAFVDFNIYKSQSGKNFNININNNNNLTLSNDDEKLLLNETTINDNTNNNFHKNKSSIIDVSSSSSSSLCDLKNLRHYYHENKLLIIFIISILALSIFSLVTIDSISNKLSVLEPTASATTATSTSSNLTNKTHNTFLFPSHPTTTTTTTTTTTIIPKVMQSIAPYYVKNQNDFDSQSGQSIDLQNKVFEILSENLGRYWTEVARFLDIKEGEIDRIHQNKNFGFKEKSIEVFKLFKSRRGAYNNWQQILIRALNDARRKDLVYLVEELIMNEK</sequence>
<dbReference type="CDD" id="cd01670">
    <property type="entry name" value="Death"/>
    <property type="match status" value="1"/>
</dbReference>
<keyword evidence="1" id="KW-0472">Membrane</keyword>
<organism evidence="3 4">
    <name type="scientific">Aphidius gifuensis</name>
    <name type="common">Parasitoid wasp</name>
    <dbReference type="NCBI Taxonomy" id="684658"/>
    <lineage>
        <taxon>Eukaryota</taxon>
        <taxon>Metazoa</taxon>
        <taxon>Ecdysozoa</taxon>
        <taxon>Arthropoda</taxon>
        <taxon>Hexapoda</taxon>
        <taxon>Insecta</taxon>
        <taxon>Pterygota</taxon>
        <taxon>Neoptera</taxon>
        <taxon>Endopterygota</taxon>
        <taxon>Hymenoptera</taxon>
        <taxon>Apocrita</taxon>
        <taxon>Ichneumonoidea</taxon>
        <taxon>Braconidae</taxon>
        <taxon>Aphidiinae</taxon>
        <taxon>Aphidius</taxon>
    </lineage>
</organism>
<dbReference type="Proteomes" id="UP000639338">
    <property type="component" value="Unassembled WGS sequence"/>
</dbReference>
<accession>A0A835CSS1</accession>
<dbReference type="GO" id="GO:0007165">
    <property type="term" value="P:signal transduction"/>
    <property type="evidence" value="ECO:0007669"/>
    <property type="project" value="InterPro"/>
</dbReference>
<feature type="transmembrane region" description="Helical" evidence="1">
    <location>
        <begin position="193"/>
        <end position="212"/>
    </location>
</feature>
<evidence type="ECO:0000256" key="1">
    <source>
        <dbReference type="SAM" id="Phobius"/>
    </source>
</evidence>
<evidence type="ECO:0000313" key="4">
    <source>
        <dbReference type="Proteomes" id="UP000639338"/>
    </source>
</evidence>
<dbReference type="InterPro" id="IPR011029">
    <property type="entry name" value="DEATH-like_dom_sf"/>
</dbReference>
<evidence type="ECO:0000259" key="2">
    <source>
        <dbReference type="PROSITE" id="PS50017"/>
    </source>
</evidence>
<keyword evidence="4" id="KW-1185">Reference proteome</keyword>
<proteinExistence type="predicted"/>
<dbReference type="SUPFAM" id="SSF47986">
    <property type="entry name" value="DEATH domain"/>
    <property type="match status" value="1"/>
</dbReference>
<evidence type="ECO:0000313" key="3">
    <source>
        <dbReference type="EMBL" id="KAF7991550.1"/>
    </source>
</evidence>
<keyword evidence="1" id="KW-0812">Transmembrane</keyword>
<dbReference type="EMBL" id="JACMRX010000004">
    <property type="protein sequence ID" value="KAF7991550.1"/>
    <property type="molecule type" value="Genomic_DNA"/>
</dbReference>
<keyword evidence="1" id="KW-1133">Transmembrane helix</keyword>
<feature type="domain" description="Death" evidence="2">
    <location>
        <begin position="294"/>
        <end position="379"/>
    </location>
</feature>
<name>A0A835CSS1_APHGI</name>
<dbReference type="InterPro" id="IPR000488">
    <property type="entry name" value="Death_dom"/>
</dbReference>
<gene>
    <name evidence="3" type="ORF">HCN44_008921</name>
</gene>